<accession>A0A438EHH0</accession>
<organism evidence="3 4">
    <name type="scientific">Vitis vinifera</name>
    <name type="common">Grape</name>
    <dbReference type="NCBI Taxonomy" id="29760"/>
    <lineage>
        <taxon>Eukaryota</taxon>
        <taxon>Viridiplantae</taxon>
        <taxon>Streptophyta</taxon>
        <taxon>Embryophyta</taxon>
        <taxon>Tracheophyta</taxon>
        <taxon>Spermatophyta</taxon>
        <taxon>Magnoliopsida</taxon>
        <taxon>eudicotyledons</taxon>
        <taxon>Gunneridae</taxon>
        <taxon>Pentapetalae</taxon>
        <taxon>rosids</taxon>
        <taxon>Vitales</taxon>
        <taxon>Vitaceae</taxon>
        <taxon>Viteae</taxon>
        <taxon>Vitis</taxon>
    </lineage>
</organism>
<keyword evidence="2" id="KW-0812">Transmembrane</keyword>
<dbReference type="EMBL" id="QGNW01001287">
    <property type="protein sequence ID" value="RVW47118.1"/>
    <property type="molecule type" value="Genomic_DNA"/>
</dbReference>
<sequence length="204" mass="22777">MCSVGASEGSRQVTPSSQAHPQSSFASHLCRMMDENEADCRTVDAFDKELLQLRRCDRRKMKMNGQHSHRGRQRTRQSLREASIQSSSSISLDRDKNICSNGDQKGRAASTCSLRHLSEKLASLFPQEVGVFYSCATPPPLFQGKVAALYSDSLLDKMFCVAHVVSLFYLLFCSLLSICCWVHDLHAISGASDLHIGVVFYMYM</sequence>
<reference evidence="3 4" key="1">
    <citation type="journal article" date="2018" name="PLoS Genet.">
        <title>Population sequencing reveals clonal diversity and ancestral inbreeding in the grapevine cultivar Chardonnay.</title>
        <authorList>
            <person name="Roach M.J."/>
            <person name="Johnson D.L."/>
            <person name="Bohlmann J."/>
            <person name="van Vuuren H.J."/>
            <person name="Jones S.J."/>
            <person name="Pretorius I.S."/>
            <person name="Schmidt S.A."/>
            <person name="Borneman A.R."/>
        </authorList>
    </citation>
    <scope>NUCLEOTIDE SEQUENCE [LARGE SCALE GENOMIC DNA]</scope>
    <source>
        <strain evidence="4">cv. Chardonnay</strain>
        <tissue evidence="3">Leaf</tissue>
    </source>
</reference>
<dbReference type="AlphaFoldDB" id="A0A438EHH0"/>
<feature type="transmembrane region" description="Helical" evidence="2">
    <location>
        <begin position="161"/>
        <end position="182"/>
    </location>
</feature>
<feature type="compositionally biased region" description="Polar residues" evidence="1">
    <location>
        <begin position="9"/>
        <end position="22"/>
    </location>
</feature>
<evidence type="ECO:0000256" key="1">
    <source>
        <dbReference type="SAM" id="MobiDB-lite"/>
    </source>
</evidence>
<gene>
    <name evidence="3" type="ORF">CK203_070096</name>
</gene>
<feature type="region of interest" description="Disordered" evidence="1">
    <location>
        <begin position="1"/>
        <end position="22"/>
    </location>
</feature>
<evidence type="ECO:0000313" key="3">
    <source>
        <dbReference type="EMBL" id="RVW47118.1"/>
    </source>
</evidence>
<keyword evidence="2" id="KW-1133">Transmembrane helix</keyword>
<evidence type="ECO:0000256" key="2">
    <source>
        <dbReference type="SAM" id="Phobius"/>
    </source>
</evidence>
<protein>
    <submittedName>
        <fullName evidence="3">Uncharacterized protein</fullName>
    </submittedName>
</protein>
<proteinExistence type="predicted"/>
<feature type="compositionally biased region" description="Low complexity" evidence="1">
    <location>
        <begin position="80"/>
        <end position="91"/>
    </location>
</feature>
<feature type="region of interest" description="Disordered" evidence="1">
    <location>
        <begin position="57"/>
        <end position="98"/>
    </location>
</feature>
<evidence type="ECO:0000313" key="4">
    <source>
        <dbReference type="Proteomes" id="UP000288805"/>
    </source>
</evidence>
<feature type="compositionally biased region" description="Basic residues" evidence="1">
    <location>
        <begin position="57"/>
        <end position="77"/>
    </location>
</feature>
<dbReference type="Proteomes" id="UP000288805">
    <property type="component" value="Unassembled WGS sequence"/>
</dbReference>
<comment type="caution">
    <text evidence="3">The sequence shown here is derived from an EMBL/GenBank/DDBJ whole genome shotgun (WGS) entry which is preliminary data.</text>
</comment>
<keyword evidence="2" id="KW-0472">Membrane</keyword>
<name>A0A438EHH0_VITVI</name>